<dbReference type="RefSeq" id="XP_005838942.1">
    <property type="nucleotide sequence ID" value="XM_005838885.1"/>
</dbReference>
<accession>L1JU69</accession>
<dbReference type="eggNOG" id="ENOG502S3YT">
    <property type="taxonomic scope" value="Eukaryota"/>
</dbReference>
<evidence type="ECO:0000259" key="2">
    <source>
        <dbReference type="PROSITE" id="PS51462"/>
    </source>
</evidence>
<dbReference type="Pfam" id="PF00293">
    <property type="entry name" value="NUDIX"/>
    <property type="match status" value="1"/>
</dbReference>
<organism evidence="3">
    <name type="scientific">Guillardia theta (strain CCMP2712)</name>
    <name type="common">Cryptophyte</name>
    <dbReference type="NCBI Taxonomy" id="905079"/>
    <lineage>
        <taxon>Eukaryota</taxon>
        <taxon>Cryptophyceae</taxon>
        <taxon>Pyrenomonadales</taxon>
        <taxon>Geminigeraceae</taxon>
        <taxon>Guillardia</taxon>
    </lineage>
</organism>
<feature type="non-terminal residue" evidence="3">
    <location>
        <position position="111"/>
    </location>
</feature>
<dbReference type="EnsemblProtists" id="EKX51962">
    <property type="protein sequence ID" value="EKX51962"/>
    <property type="gene ID" value="GUITHDRAFT_40471"/>
</dbReference>
<dbReference type="SUPFAM" id="SSF55811">
    <property type="entry name" value="Nudix"/>
    <property type="match status" value="1"/>
</dbReference>
<dbReference type="PROSITE" id="PS51462">
    <property type="entry name" value="NUDIX"/>
    <property type="match status" value="1"/>
</dbReference>
<dbReference type="STRING" id="905079.L1JU69"/>
<dbReference type="HOGENOM" id="CLU_037162_9_2_1"/>
<proteinExistence type="predicted"/>
<protein>
    <recommendedName>
        <fullName evidence="2">Nudix hydrolase domain-containing protein</fullName>
    </recommendedName>
</protein>
<name>L1JU69_GUITC</name>
<dbReference type="EMBL" id="JH992974">
    <property type="protein sequence ID" value="EKX51962.1"/>
    <property type="molecule type" value="Genomic_DNA"/>
</dbReference>
<dbReference type="Proteomes" id="UP000011087">
    <property type="component" value="Unassembled WGS sequence"/>
</dbReference>
<dbReference type="GO" id="GO:0016787">
    <property type="term" value="F:hydrolase activity"/>
    <property type="evidence" value="ECO:0007669"/>
    <property type="project" value="UniProtKB-KW"/>
</dbReference>
<dbReference type="AlphaFoldDB" id="L1JU69"/>
<dbReference type="OrthoDB" id="447842at2759"/>
<evidence type="ECO:0000313" key="3">
    <source>
        <dbReference type="EMBL" id="EKX51962.1"/>
    </source>
</evidence>
<dbReference type="OMA" id="HFEASRN"/>
<keyword evidence="5" id="KW-1185">Reference proteome</keyword>
<dbReference type="InterPro" id="IPR020476">
    <property type="entry name" value="Nudix_hydrolase"/>
</dbReference>
<gene>
    <name evidence="3" type="ORF">GUITHDRAFT_40471</name>
</gene>
<dbReference type="InterPro" id="IPR015797">
    <property type="entry name" value="NUDIX_hydrolase-like_dom_sf"/>
</dbReference>
<reference evidence="3 5" key="1">
    <citation type="journal article" date="2012" name="Nature">
        <title>Algal genomes reveal evolutionary mosaicism and the fate of nucleomorphs.</title>
        <authorList>
            <consortium name="DOE Joint Genome Institute"/>
            <person name="Curtis B.A."/>
            <person name="Tanifuji G."/>
            <person name="Burki F."/>
            <person name="Gruber A."/>
            <person name="Irimia M."/>
            <person name="Maruyama S."/>
            <person name="Arias M.C."/>
            <person name="Ball S.G."/>
            <person name="Gile G.H."/>
            <person name="Hirakawa Y."/>
            <person name="Hopkins J.F."/>
            <person name="Kuo A."/>
            <person name="Rensing S.A."/>
            <person name="Schmutz J."/>
            <person name="Symeonidi A."/>
            <person name="Elias M."/>
            <person name="Eveleigh R.J."/>
            <person name="Herman E.K."/>
            <person name="Klute M.J."/>
            <person name="Nakayama T."/>
            <person name="Obornik M."/>
            <person name="Reyes-Prieto A."/>
            <person name="Armbrust E.V."/>
            <person name="Aves S.J."/>
            <person name="Beiko R.G."/>
            <person name="Coutinho P."/>
            <person name="Dacks J.B."/>
            <person name="Durnford D.G."/>
            <person name="Fast N.M."/>
            <person name="Green B.R."/>
            <person name="Grisdale C.J."/>
            <person name="Hempel F."/>
            <person name="Henrissat B."/>
            <person name="Hoppner M.P."/>
            <person name="Ishida K."/>
            <person name="Kim E."/>
            <person name="Koreny L."/>
            <person name="Kroth P.G."/>
            <person name="Liu Y."/>
            <person name="Malik S.B."/>
            <person name="Maier U.G."/>
            <person name="McRose D."/>
            <person name="Mock T."/>
            <person name="Neilson J.A."/>
            <person name="Onodera N.T."/>
            <person name="Poole A.M."/>
            <person name="Pritham E.J."/>
            <person name="Richards T.A."/>
            <person name="Rocap G."/>
            <person name="Roy S.W."/>
            <person name="Sarai C."/>
            <person name="Schaack S."/>
            <person name="Shirato S."/>
            <person name="Slamovits C.H."/>
            <person name="Spencer D.F."/>
            <person name="Suzuki S."/>
            <person name="Worden A.Z."/>
            <person name="Zauner S."/>
            <person name="Barry K."/>
            <person name="Bell C."/>
            <person name="Bharti A.K."/>
            <person name="Crow J.A."/>
            <person name="Grimwood J."/>
            <person name="Kramer R."/>
            <person name="Lindquist E."/>
            <person name="Lucas S."/>
            <person name="Salamov A."/>
            <person name="McFadden G.I."/>
            <person name="Lane C.E."/>
            <person name="Keeling P.J."/>
            <person name="Gray M.W."/>
            <person name="Grigoriev I.V."/>
            <person name="Archibald J.M."/>
        </authorList>
    </citation>
    <scope>NUCLEOTIDE SEQUENCE</scope>
    <source>
        <strain evidence="3 5">CCMP2712</strain>
    </source>
</reference>
<reference evidence="5" key="2">
    <citation type="submission" date="2012-11" db="EMBL/GenBank/DDBJ databases">
        <authorList>
            <person name="Kuo A."/>
            <person name="Curtis B.A."/>
            <person name="Tanifuji G."/>
            <person name="Burki F."/>
            <person name="Gruber A."/>
            <person name="Irimia M."/>
            <person name="Maruyama S."/>
            <person name="Arias M.C."/>
            <person name="Ball S.G."/>
            <person name="Gile G.H."/>
            <person name="Hirakawa Y."/>
            <person name="Hopkins J.F."/>
            <person name="Rensing S.A."/>
            <person name="Schmutz J."/>
            <person name="Symeonidi A."/>
            <person name="Elias M."/>
            <person name="Eveleigh R.J."/>
            <person name="Herman E.K."/>
            <person name="Klute M.J."/>
            <person name="Nakayama T."/>
            <person name="Obornik M."/>
            <person name="Reyes-Prieto A."/>
            <person name="Armbrust E.V."/>
            <person name="Aves S.J."/>
            <person name="Beiko R.G."/>
            <person name="Coutinho P."/>
            <person name="Dacks J.B."/>
            <person name="Durnford D.G."/>
            <person name="Fast N.M."/>
            <person name="Green B.R."/>
            <person name="Grisdale C."/>
            <person name="Hempe F."/>
            <person name="Henrissat B."/>
            <person name="Hoppner M.P."/>
            <person name="Ishida K.-I."/>
            <person name="Kim E."/>
            <person name="Koreny L."/>
            <person name="Kroth P.G."/>
            <person name="Liu Y."/>
            <person name="Malik S.-B."/>
            <person name="Maier U.G."/>
            <person name="McRose D."/>
            <person name="Mock T."/>
            <person name="Neilson J.A."/>
            <person name="Onodera N.T."/>
            <person name="Poole A.M."/>
            <person name="Pritham E.J."/>
            <person name="Richards T.A."/>
            <person name="Rocap G."/>
            <person name="Roy S.W."/>
            <person name="Sarai C."/>
            <person name="Schaack S."/>
            <person name="Shirato S."/>
            <person name="Slamovits C.H."/>
            <person name="Spencer D.F."/>
            <person name="Suzuki S."/>
            <person name="Worden A.Z."/>
            <person name="Zauner S."/>
            <person name="Barry K."/>
            <person name="Bell C."/>
            <person name="Bharti A.K."/>
            <person name="Crow J.A."/>
            <person name="Grimwood J."/>
            <person name="Kramer R."/>
            <person name="Lindquist E."/>
            <person name="Lucas S."/>
            <person name="Salamov A."/>
            <person name="McFadden G.I."/>
            <person name="Lane C.E."/>
            <person name="Keeling P.J."/>
            <person name="Gray M.W."/>
            <person name="Grigoriev I.V."/>
            <person name="Archibald J.M."/>
        </authorList>
    </citation>
    <scope>NUCLEOTIDE SEQUENCE</scope>
    <source>
        <strain evidence="5">CCMP2712</strain>
    </source>
</reference>
<feature type="non-terminal residue" evidence="3">
    <location>
        <position position="1"/>
    </location>
</feature>
<sequence length="111" mass="12442">LSRRAGSHGAGRYQLPGGHLEIGESWEHCAIRECEEETGIVLKRDTLLLLDSDVFAKGKHYVTIIMIGVCSSDQVARLMEPDKCEGWSWEDWKQMPSPLFHPLSKVVSSGF</sequence>
<feature type="domain" description="Nudix hydrolase" evidence="2">
    <location>
        <begin position="1"/>
        <end position="111"/>
    </location>
</feature>
<dbReference type="PRINTS" id="PR00502">
    <property type="entry name" value="NUDIXFAMILY"/>
</dbReference>
<dbReference type="FunFam" id="3.90.79.10:FF:000060">
    <property type="entry name" value="Nudix hydrolase 1"/>
    <property type="match status" value="1"/>
</dbReference>
<dbReference type="PANTHER" id="PTHR16099:SF5">
    <property type="entry name" value="NUCLEOTIDE TRIPHOSPHATE DIPHOSPHATASE NUDT15"/>
    <property type="match status" value="1"/>
</dbReference>
<dbReference type="CDD" id="cd04678">
    <property type="entry name" value="NUDIX_MTH2_Nudt15"/>
    <property type="match status" value="1"/>
</dbReference>
<dbReference type="GeneID" id="17308468"/>
<evidence type="ECO:0000313" key="5">
    <source>
        <dbReference type="Proteomes" id="UP000011087"/>
    </source>
</evidence>
<evidence type="ECO:0000256" key="1">
    <source>
        <dbReference type="ARBA" id="ARBA00022801"/>
    </source>
</evidence>
<dbReference type="PaxDb" id="55529-EKX51962"/>
<keyword evidence="1" id="KW-0378">Hydrolase</keyword>
<evidence type="ECO:0000313" key="4">
    <source>
        <dbReference type="EnsemblProtists" id="EKX51962"/>
    </source>
</evidence>
<dbReference type="InterPro" id="IPR000086">
    <property type="entry name" value="NUDIX_hydrolase_dom"/>
</dbReference>
<dbReference type="PANTHER" id="PTHR16099">
    <property type="entry name" value="8-OXO-DGTP DIPHOSPHATES NUDT15"/>
    <property type="match status" value="1"/>
</dbReference>
<dbReference type="Gene3D" id="3.90.79.10">
    <property type="entry name" value="Nucleoside Triphosphate Pyrophosphohydrolase"/>
    <property type="match status" value="1"/>
</dbReference>
<reference evidence="4" key="3">
    <citation type="submission" date="2015-06" db="UniProtKB">
        <authorList>
            <consortium name="EnsemblProtists"/>
        </authorList>
    </citation>
    <scope>IDENTIFICATION</scope>
</reference>
<dbReference type="KEGG" id="gtt:GUITHDRAFT_40471"/>